<keyword evidence="3 5" id="KW-0456">Lyase</keyword>
<dbReference type="EMBL" id="JACOFV010000008">
    <property type="protein sequence ID" value="MBC3862474.1"/>
    <property type="molecule type" value="Genomic_DNA"/>
</dbReference>
<dbReference type="PANTHER" id="PTHR21221">
    <property type="entry name" value="UREIDOGLYCOLATE HYDROLASE"/>
    <property type="match status" value="1"/>
</dbReference>
<gene>
    <name evidence="5" type="ORF">H8K32_10220</name>
</gene>
<dbReference type="SUPFAM" id="SSF51182">
    <property type="entry name" value="RmlC-like cupins"/>
    <property type="match status" value="1"/>
</dbReference>
<dbReference type="InterPro" id="IPR011051">
    <property type="entry name" value="RmlC_Cupin_sf"/>
</dbReference>
<organism evidence="5 6">
    <name type="scientific">Undibacterium jejuense</name>
    <dbReference type="NCBI Taxonomy" id="1344949"/>
    <lineage>
        <taxon>Bacteria</taxon>
        <taxon>Pseudomonadati</taxon>
        <taxon>Pseudomonadota</taxon>
        <taxon>Betaproteobacteria</taxon>
        <taxon>Burkholderiales</taxon>
        <taxon>Oxalobacteraceae</taxon>
        <taxon>Undibacterium</taxon>
    </lineage>
</organism>
<dbReference type="Gene3D" id="2.60.120.480">
    <property type="entry name" value="Ureidoglycolate hydrolase"/>
    <property type="match status" value="1"/>
</dbReference>
<evidence type="ECO:0000256" key="2">
    <source>
        <dbReference type="ARBA" id="ARBA00022631"/>
    </source>
</evidence>
<evidence type="ECO:0000256" key="3">
    <source>
        <dbReference type="ARBA" id="ARBA00023239"/>
    </source>
</evidence>
<evidence type="ECO:0000256" key="1">
    <source>
        <dbReference type="ARBA" id="ARBA00011738"/>
    </source>
</evidence>
<dbReference type="PIRSF" id="PIRSF017306">
    <property type="entry name" value="Ureidogly_hydro"/>
    <property type="match status" value="1"/>
</dbReference>
<sequence length="164" mass="18079">MPQLPLQTLSRQAFAPFGEVIMLEGARHYPINQGTTERFHALAMADTQTQDGKTILSVFRAQPRALPLAIEVMECHPLGSQAFVPLTSDKDDEYLVVVAPPGEFAADQMQAFICKGLQGVNYARGVWHHPLIALHKQSDFIVMDRIGEGFNCDEIALDGSWTVG</sequence>
<dbReference type="InterPro" id="IPR024060">
    <property type="entry name" value="Ureidoglycolate_lyase_dom_sf"/>
</dbReference>
<proteinExistence type="predicted"/>
<dbReference type="Pfam" id="PF04115">
    <property type="entry name" value="Ureidogly_lyase"/>
    <property type="match status" value="1"/>
</dbReference>
<dbReference type="InterPro" id="IPR047233">
    <property type="entry name" value="UAH_cupin"/>
</dbReference>
<dbReference type="GO" id="GO:0004848">
    <property type="term" value="F:ureidoglycolate hydrolase activity"/>
    <property type="evidence" value="ECO:0007669"/>
    <property type="project" value="InterPro"/>
</dbReference>
<dbReference type="GO" id="GO:0050385">
    <property type="term" value="F:ureidoglycolate lyase activity"/>
    <property type="evidence" value="ECO:0007669"/>
    <property type="project" value="UniProtKB-EC"/>
</dbReference>
<evidence type="ECO:0000313" key="5">
    <source>
        <dbReference type="EMBL" id="MBC3862474.1"/>
    </source>
</evidence>
<dbReference type="GO" id="GO:0000256">
    <property type="term" value="P:allantoin catabolic process"/>
    <property type="evidence" value="ECO:0007669"/>
    <property type="project" value="InterPro"/>
</dbReference>
<dbReference type="PANTHER" id="PTHR21221:SF1">
    <property type="entry name" value="UREIDOGLYCOLATE LYASE"/>
    <property type="match status" value="1"/>
</dbReference>
<comment type="catalytic activity">
    <reaction evidence="4">
        <text>(S)-ureidoglycolate = urea + glyoxylate</text>
        <dbReference type="Rhea" id="RHEA:11304"/>
        <dbReference type="ChEBI" id="CHEBI:16199"/>
        <dbReference type="ChEBI" id="CHEBI:36655"/>
        <dbReference type="ChEBI" id="CHEBI:57296"/>
        <dbReference type="EC" id="4.3.2.3"/>
    </reaction>
</comment>
<reference evidence="5" key="1">
    <citation type="submission" date="2020-08" db="EMBL/GenBank/DDBJ databases">
        <title>Novel species isolated from subtropical streams in China.</title>
        <authorList>
            <person name="Lu H."/>
        </authorList>
    </citation>
    <scope>NUCLEOTIDE SEQUENCE</scope>
    <source>
        <strain evidence="5">KACC 12607</strain>
    </source>
</reference>
<accession>A0A923HKE5</accession>
<evidence type="ECO:0000256" key="4">
    <source>
        <dbReference type="ARBA" id="ARBA00047684"/>
    </source>
</evidence>
<keyword evidence="6" id="KW-1185">Reference proteome</keyword>
<comment type="caution">
    <text evidence="5">The sequence shown here is derived from an EMBL/GenBank/DDBJ whole genome shotgun (WGS) entry which is preliminary data.</text>
</comment>
<dbReference type="NCBIfam" id="NF009932">
    <property type="entry name" value="PRK13395.1"/>
    <property type="match status" value="1"/>
</dbReference>
<dbReference type="CDD" id="cd20298">
    <property type="entry name" value="cupin_UAH"/>
    <property type="match status" value="1"/>
</dbReference>
<keyword evidence="2" id="KW-0659">Purine metabolism</keyword>
<dbReference type="AlphaFoldDB" id="A0A923HKE5"/>
<protein>
    <submittedName>
        <fullName evidence="5">Ureidoglycolate lyase</fullName>
    </submittedName>
</protein>
<dbReference type="GO" id="GO:0006144">
    <property type="term" value="P:purine nucleobase metabolic process"/>
    <property type="evidence" value="ECO:0007669"/>
    <property type="project" value="UniProtKB-KW"/>
</dbReference>
<dbReference type="Proteomes" id="UP000634011">
    <property type="component" value="Unassembled WGS sequence"/>
</dbReference>
<dbReference type="RefSeq" id="WP_186912397.1">
    <property type="nucleotide sequence ID" value="NZ_JACOFV010000008.1"/>
</dbReference>
<dbReference type="InterPro" id="IPR007247">
    <property type="entry name" value="Ureidogly_lyase"/>
</dbReference>
<comment type="subunit">
    <text evidence="1">Homodimer.</text>
</comment>
<name>A0A923HKE5_9BURK</name>
<evidence type="ECO:0000313" key="6">
    <source>
        <dbReference type="Proteomes" id="UP000634011"/>
    </source>
</evidence>